<comment type="caution">
    <text evidence="1">The sequence shown here is derived from an EMBL/GenBank/DDBJ whole genome shotgun (WGS) entry which is preliminary data.</text>
</comment>
<organism evidence="1 2">
    <name type="scientific">Elysia marginata</name>
    <dbReference type="NCBI Taxonomy" id="1093978"/>
    <lineage>
        <taxon>Eukaryota</taxon>
        <taxon>Metazoa</taxon>
        <taxon>Spiralia</taxon>
        <taxon>Lophotrochozoa</taxon>
        <taxon>Mollusca</taxon>
        <taxon>Gastropoda</taxon>
        <taxon>Heterobranchia</taxon>
        <taxon>Euthyneura</taxon>
        <taxon>Panpulmonata</taxon>
        <taxon>Sacoglossa</taxon>
        <taxon>Placobranchoidea</taxon>
        <taxon>Plakobranchidae</taxon>
        <taxon>Elysia</taxon>
    </lineage>
</organism>
<gene>
    <name evidence="1" type="ORF">ElyMa_004583800</name>
</gene>
<dbReference type="Proteomes" id="UP000762676">
    <property type="component" value="Unassembled WGS sequence"/>
</dbReference>
<evidence type="ECO:0000313" key="2">
    <source>
        <dbReference type="Proteomes" id="UP000762676"/>
    </source>
</evidence>
<dbReference type="EMBL" id="BMAT01009210">
    <property type="protein sequence ID" value="GFS01531.1"/>
    <property type="molecule type" value="Genomic_DNA"/>
</dbReference>
<protein>
    <submittedName>
        <fullName evidence="1">Uncharacterized protein</fullName>
    </submittedName>
</protein>
<proteinExistence type="predicted"/>
<name>A0AAV4HVR8_9GAST</name>
<reference evidence="1 2" key="1">
    <citation type="journal article" date="2021" name="Elife">
        <title>Chloroplast acquisition without the gene transfer in kleptoplastic sea slugs, Plakobranchus ocellatus.</title>
        <authorList>
            <person name="Maeda T."/>
            <person name="Takahashi S."/>
            <person name="Yoshida T."/>
            <person name="Shimamura S."/>
            <person name="Takaki Y."/>
            <person name="Nagai Y."/>
            <person name="Toyoda A."/>
            <person name="Suzuki Y."/>
            <person name="Arimoto A."/>
            <person name="Ishii H."/>
            <person name="Satoh N."/>
            <person name="Nishiyama T."/>
            <person name="Hasebe M."/>
            <person name="Maruyama T."/>
            <person name="Minagawa J."/>
            <person name="Obokata J."/>
            <person name="Shigenobu S."/>
        </authorList>
    </citation>
    <scope>NUCLEOTIDE SEQUENCE [LARGE SCALE GENOMIC DNA]</scope>
</reference>
<sequence length="192" mass="21868">MELSLNYIGTNQTALQKEYLKWLLSKSTCYLKQELSIKDISSMMAIVEKCLQFVGNISFSPVWIVLLDKVQMFGNRNETLQLYHKIDQEVLRLIMTGDPAPLSVLLHLWQTHLPSLEFVVIKVLEHMTMGSSSSWPCALSPKEILQKSFLVQASRHEPVICYALQSMLKSLSKQTQFTSVAAHILKLLSQDI</sequence>
<accession>A0AAV4HVR8</accession>
<evidence type="ECO:0000313" key="1">
    <source>
        <dbReference type="EMBL" id="GFS01531.1"/>
    </source>
</evidence>
<keyword evidence="2" id="KW-1185">Reference proteome</keyword>
<dbReference type="AlphaFoldDB" id="A0AAV4HVR8"/>